<accession>A0A151WPY7</accession>
<dbReference type="GO" id="GO:0005743">
    <property type="term" value="C:mitochondrial inner membrane"/>
    <property type="evidence" value="ECO:0007669"/>
    <property type="project" value="UniProtKB-SubCell"/>
</dbReference>
<evidence type="ECO:0000256" key="1">
    <source>
        <dbReference type="ARBA" id="ARBA00004434"/>
    </source>
</evidence>
<dbReference type="CDD" id="cd22901">
    <property type="entry name" value="CcO_VIc"/>
    <property type="match status" value="1"/>
</dbReference>
<evidence type="ECO:0000256" key="2">
    <source>
        <dbReference type="ARBA" id="ARBA00004673"/>
    </source>
</evidence>
<dbReference type="SUPFAM" id="SSF81415">
    <property type="entry name" value="Mitochondrial cytochrome c oxidase subunit VIc"/>
    <property type="match status" value="1"/>
</dbReference>
<dbReference type="KEGG" id="mzt:108727719"/>
<evidence type="ECO:0000256" key="7">
    <source>
        <dbReference type="ARBA" id="ARBA00023128"/>
    </source>
</evidence>
<keyword evidence="6 9" id="KW-1133">Transmembrane helix</keyword>
<evidence type="ECO:0000256" key="3">
    <source>
        <dbReference type="ARBA" id="ARBA00007204"/>
    </source>
</evidence>
<dbReference type="OrthoDB" id="10051322at2759"/>
<evidence type="ECO:0000313" key="11">
    <source>
        <dbReference type="Proteomes" id="UP000075809"/>
    </source>
</evidence>
<dbReference type="Gene3D" id="4.10.93.10">
    <property type="entry name" value="Mitochondrial cytochrome c oxidase subunit VIc/VIIs"/>
    <property type="match status" value="1"/>
</dbReference>
<dbReference type="InterPro" id="IPR037169">
    <property type="entry name" value="Cytochrome_c_oxidase_VIc_sf"/>
</dbReference>
<keyword evidence="5" id="KW-0999">Mitochondrion inner membrane</keyword>
<keyword evidence="7" id="KW-0496">Mitochondrion</keyword>
<evidence type="ECO:0000256" key="4">
    <source>
        <dbReference type="ARBA" id="ARBA00022692"/>
    </source>
</evidence>
<dbReference type="PANTHER" id="PTHR48416:SF1">
    <property type="entry name" value="CYTOCHROME C OXIDASE SUBUNIT 6C"/>
    <property type="match status" value="1"/>
</dbReference>
<keyword evidence="4 9" id="KW-0812">Transmembrane</keyword>
<dbReference type="Proteomes" id="UP000075809">
    <property type="component" value="Unassembled WGS sequence"/>
</dbReference>
<dbReference type="Pfam" id="PF02937">
    <property type="entry name" value="COX6C"/>
    <property type="match status" value="1"/>
</dbReference>
<dbReference type="InterPro" id="IPR051389">
    <property type="entry name" value="Cytochrome_c_oxidase_VIc"/>
</dbReference>
<comment type="similarity">
    <text evidence="3">Belongs to the cytochrome c oxidase subunit 6c family.</text>
</comment>
<feature type="transmembrane region" description="Helical" evidence="9">
    <location>
        <begin position="22"/>
        <end position="40"/>
    </location>
</feature>
<comment type="pathway">
    <text evidence="2">Energy metabolism; oxidative phosphorylation.</text>
</comment>
<dbReference type="AlphaFoldDB" id="A0A151WPY7"/>
<name>A0A151WPY7_9HYME</name>
<dbReference type="EMBL" id="KQ982851">
    <property type="protein sequence ID" value="KYQ49863.1"/>
    <property type="molecule type" value="Genomic_DNA"/>
</dbReference>
<dbReference type="PANTHER" id="PTHR48416">
    <property type="entry name" value="CYTOCHROME C OXIDASE SUBUNIT 6C"/>
    <property type="match status" value="1"/>
</dbReference>
<organism evidence="10 11">
    <name type="scientific">Mycetomoellerius zeteki</name>
    <dbReference type="NCBI Taxonomy" id="64791"/>
    <lineage>
        <taxon>Eukaryota</taxon>
        <taxon>Metazoa</taxon>
        <taxon>Ecdysozoa</taxon>
        <taxon>Arthropoda</taxon>
        <taxon>Hexapoda</taxon>
        <taxon>Insecta</taxon>
        <taxon>Pterygota</taxon>
        <taxon>Neoptera</taxon>
        <taxon>Endopterygota</taxon>
        <taxon>Hymenoptera</taxon>
        <taxon>Apocrita</taxon>
        <taxon>Aculeata</taxon>
        <taxon>Formicoidea</taxon>
        <taxon>Formicidae</taxon>
        <taxon>Myrmicinae</taxon>
        <taxon>Mycetomoellerius</taxon>
    </lineage>
</organism>
<evidence type="ECO:0000256" key="8">
    <source>
        <dbReference type="ARBA" id="ARBA00023136"/>
    </source>
</evidence>
<evidence type="ECO:0000313" key="10">
    <source>
        <dbReference type="EMBL" id="KYQ49863.1"/>
    </source>
</evidence>
<proteinExistence type="inferred from homology"/>
<comment type="subcellular location">
    <subcellularLocation>
        <location evidence="1">Mitochondrion inner membrane</location>
        <topology evidence="1">Single-pass membrane protein</topology>
    </subcellularLocation>
</comment>
<reference evidence="10 11" key="1">
    <citation type="submission" date="2015-09" db="EMBL/GenBank/DDBJ databases">
        <title>Trachymyrmex zeteki WGS genome.</title>
        <authorList>
            <person name="Nygaard S."/>
            <person name="Hu H."/>
            <person name="Boomsma J."/>
            <person name="Zhang G."/>
        </authorList>
    </citation>
    <scope>NUCLEOTIDE SEQUENCE [LARGE SCALE GENOMIC DNA]</scope>
    <source>
        <strain evidence="10">Tzet28-1</strain>
        <tissue evidence="10">Whole body</tissue>
    </source>
</reference>
<dbReference type="InterPro" id="IPR034884">
    <property type="entry name" value="Cytochrome_c_oxidase_VIc/VIIs"/>
</dbReference>
<keyword evidence="8 9" id="KW-0472">Membrane</keyword>
<dbReference type="STRING" id="64791.A0A151WPY7"/>
<sequence length="78" mass="8975">MSTPIAKPQLRGLLTSQIKKNLVVMMVVSISAGVAYKIFVVDKRKRKYAEFYKTYDAEKQLKIMNEAGLMQSYNIEQK</sequence>
<keyword evidence="11" id="KW-1185">Reference proteome</keyword>
<evidence type="ECO:0000256" key="9">
    <source>
        <dbReference type="SAM" id="Phobius"/>
    </source>
</evidence>
<evidence type="ECO:0000256" key="5">
    <source>
        <dbReference type="ARBA" id="ARBA00022792"/>
    </source>
</evidence>
<evidence type="ECO:0000256" key="6">
    <source>
        <dbReference type="ARBA" id="ARBA00022989"/>
    </source>
</evidence>
<protein>
    <submittedName>
        <fullName evidence="10">Cytochrome c oxidase subunit 6C</fullName>
    </submittedName>
</protein>
<gene>
    <name evidence="10" type="ORF">ALC60_11038</name>
</gene>